<organism evidence="11 12">
    <name type="scientific">Pichia membranifaciens</name>
    <dbReference type="NCBI Taxonomy" id="4926"/>
    <lineage>
        <taxon>Eukaryota</taxon>
        <taxon>Fungi</taxon>
        <taxon>Dikarya</taxon>
        <taxon>Ascomycota</taxon>
        <taxon>Saccharomycotina</taxon>
        <taxon>Pichiomycetes</taxon>
        <taxon>Pichiales</taxon>
        <taxon>Pichiaceae</taxon>
        <taxon>Pichia</taxon>
    </lineage>
</organism>
<evidence type="ECO:0000256" key="8">
    <source>
        <dbReference type="ARBA" id="ARBA00035185"/>
    </source>
</evidence>
<name>A0A1Q2YM67_9ASCO</name>
<evidence type="ECO:0000256" key="1">
    <source>
        <dbReference type="ARBA" id="ARBA00004173"/>
    </source>
</evidence>
<dbReference type="GO" id="GO:0003735">
    <property type="term" value="F:structural constituent of ribosome"/>
    <property type="evidence" value="ECO:0007669"/>
    <property type="project" value="TreeGrafter"/>
</dbReference>
<reference evidence="11 12" key="1">
    <citation type="submission" date="2016-08" db="EMBL/GenBank/DDBJ databases">
        <title>Whole genome shotgun sequence of Pichia membranifaciens KS47-1.</title>
        <authorList>
            <person name="Konishi M."/>
            <person name="Ishida M."/>
            <person name="Arakawa T."/>
            <person name="Kato Y."/>
            <person name="Horiuchi J."/>
        </authorList>
    </citation>
    <scope>NUCLEOTIDE SEQUENCE [LARGE SCALE GENOMIC DNA]</scope>
    <source>
        <strain evidence="11 12">KS47-1</strain>
    </source>
</reference>
<evidence type="ECO:0000313" key="12">
    <source>
        <dbReference type="Proteomes" id="UP000186136"/>
    </source>
</evidence>
<dbReference type="GO" id="GO:1990904">
    <property type="term" value="C:ribonucleoprotein complex"/>
    <property type="evidence" value="ECO:0007669"/>
    <property type="project" value="UniProtKB-KW"/>
</dbReference>
<comment type="similarity">
    <text evidence="2">Belongs to the mitochondrion-specific ribosomal protein mL67 family.</text>
</comment>
<dbReference type="AlphaFoldDB" id="A0A1Q2YM67"/>
<dbReference type="GO" id="GO:0005840">
    <property type="term" value="C:ribosome"/>
    <property type="evidence" value="ECO:0007669"/>
    <property type="project" value="UniProtKB-KW"/>
</dbReference>
<dbReference type="Proteomes" id="UP000186136">
    <property type="component" value="Unassembled WGS sequence"/>
</dbReference>
<proteinExistence type="inferred from homology"/>
<comment type="subcellular location">
    <subcellularLocation>
        <location evidence="1">Mitochondrion</location>
    </subcellularLocation>
</comment>
<keyword evidence="6" id="KW-0804">Transcription</keyword>
<keyword evidence="7" id="KW-0687">Ribonucleoprotein</keyword>
<keyword evidence="4" id="KW-0805">Transcription regulation</keyword>
<dbReference type="GO" id="GO:0005739">
    <property type="term" value="C:mitochondrion"/>
    <property type="evidence" value="ECO:0007669"/>
    <property type="project" value="UniProtKB-SubCell"/>
</dbReference>
<keyword evidence="12" id="KW-1185">Reference proteome</keyword>
<evidence type="ECO:0000256" key="2">
    <source>
        <dbReference type="ARBA" id="ARBA00010741"/>
    </source>
</evidence>
<keyword evidence="5" id="KW-0496">Mitochondrion</keyword>
<evidence type="ECO:0000256" key="3">
    <source>
        <dbReference type="ARBA" id="ARBA00022980"/>
    </source>
</evidence>
<evidence type="ECO:0000256" key="10">
    <source>
        <dbReference type="SAM" id="MobiDB-lite"/>
    </source>
</evidence>
<dbReference type="GO" id="GO:0003697">
    <property type="term" value="F:single-stranded DNA binding"/>
    <property type="evidence" value="ECO:0007669"/>
    <property type="project" value="InterPro"/>
</dbReference>
<sequence length="216" mass="25911">MATKFRNSFWLKTNEFAPQVFLFRNIETGQVVYSQTPHVTKYQIKQQFFRPNKENKKPHPRHDIWRPLAVAQFNDYQKAVQAYHGLVELRYMRQVSRKDESQSLRKLNDYNRIWCSGQYRPTYTMESTADLSAVIDELNLSENCKIYWDGLWWRGDAKHWNEKIEHIDLERFGRREKFVILDEIREKGLLDFEKNSQPEIEAQPEAQPQPQQQTTA</sequence>
<evidence type="ECO:0000256" key="4">
    <source>
        <dbReference type="ARBA" id="ARBA00023015"/>
    </source>
</evidence>
<gene>
    <name evidence="11" type="ORF">PMKS-004159</name>
</gene>
<evidence type="ECO:0000256" key="6">
    <source>
        <dbReference type="ARBA" id="ARBA00023163"/>
    </source>
</evidence>
<feature type="region of interest" description="Disordered" evidence="10">
    <location>
        <begin position="193"/>
        <end position="216"/>
    </location>
</feature>
<dbReference type="PANTHER" id="PTHR28184:SF1">
    <property type="entry name" value="LARGE RIBOSOMAL SUBUNIT PROTEIN ML67"/>
    <property type="match status" value="1"/>
</dbReference>
<comment type="caution">
    <text evidence="11">The sequence shown here is derived from an EMBL/GenBank/DDBJ whole genome shotgun (WGS) entry which is preliminary data.</text>
</comment>
<dbReference type="OrthoDB" id="5333655at2759"/>
<dbReference type="GO" id="GO:0000150">
    <property type="term" value="F:DNA strand exchange activity"/>
    <property type="evidence" value="ECO:0007669"/>
    <property type="project" value="InterPro"/>
</dbReference>
<evidence type="ECO:0000256" key="7">
    <source>
        <dbReference type="ARBA" id="ARBA00023274"/>
    </source>
</evidence>
<protein>
    <recommendedName>
        <fullName evidence="8">Large ribosomal subunit protein mL67</fullName>
    </recommendedName>
    <alternativeName>
        <fullName evidence="9">Mitochondrial homologous recombination protein 1</fullName>
    </alternativeName>
</protein>
<dbReference type="InterPro" id="IPR024629">
    <property type="entry name" value="Ribosomal_mL67"/>
</dbReference>
<evidence type="ECO:0000256" key="5">
    <source>
        <dbReference type="ARBA" id="ARBA00023128"/>
    </source>
</evidence>
<evidence type="ECO:0000313" key="11">
    <source>
        <dbReference type="EMBL" id="GAV30642.1"/>
    </source>
</evidence>
<accession>A0A1Q2YM67</accession>
<feature type="compositionally biased region" description="Low complexity" evidence="10">
    <location>
        <begin position="197"/>
        <end position="216"/>
    </location>
</feature>
<dbReference type="EMBL" id="BDGI01000199">
    <property type="protein sequence ID" value="GAV30642.1"/>
    <property type="molecule type" value="Genomic_DNA"/>
</dbReference>
<evidence type="ECO:0000256" key="9">
    <source>
        <dbReference type="ARBA" id="ARBA00035511"/>
    </source>
</evidence>
<dbReference type="PANTHER" id="PTHR28184">
    <property type="entry name" value="MITOCHONDRIAL HOMOLOGOUS RECOMBINATION PROTEIN 1"/>
    <property type="match status" value="1"/>
</dbReference>
<dbReference type="Pfam" id="PF12829">
    <property type="entry name" value="Mhr1"/>
    <property type="match status" value="1"/>
</dbReference>
<keyword evidence="3" id="KW-0689">Ribosomal protein</keyword>